<feature type="transmembrane region" description="Helical" evidence="7">
    <location>
        <begin position="52"/>
        <end position="72"/>
    </location>
</feature>
<evidence type="ECO:0000256" key="7">
    <source>
        <dbReference type="SAM" id="Phobius"/>
    </source>
</evidence>
<comment type="subcellular location">
    <subcellularLocation>
        <location evidence="1">Endomembrane system</location>
        <topology evidence="1">Multi-pass membrane protein</topology>
    </subcellularLocation>
</comment>
<comment type="caution">
    <text evidence="8">The sequence shown here is derived from an EMBL/GenBank/DDBJ whole genome shotgun (WGS) entry which is preliminary data.</text>
</comment>
<dbReference type="SMART" id="SM00730">
    <property type="entry name" value="PSN"/>
    <property type="match status" value="1"/>
</dbReference>
<accession>A0A2P6NNR9</accession>
<keyword evidence="9" id="KW-1185">Reference proteome</keyword>
<protein>
    <submittedName>
        <fullName evidence="8">Signal peptide peptidase-like 2B-like</fullName>
    </submittedName>
</protein>
<dbReference type="AlphaFoldDB" id="A0A2P6NNR9"/>
<dbReference type="PANTHER" id="PTHR12174:SF103">
    <property type="entry name" value="INTRAMEMBRANE PROTEASE (IMPAS) FAMILY"/>
    <property type="match status" value="1"/>
</dbReference>
<dbReference type="GO" id="GO:0016020">
    <property type="term" value="C:membrane"/>
    <property type="evidence" value="ECO:0007669"/>
    <property type="project" value="InterPro"/>
</dbReference>
<dbReference type="InterPro" id="IPR006639">
    <property type="entry name" value="Preselin/SPP"/>
</dbReference>
<evidence type="ECO:0000313" key="8">
    <source>
        <dbReference type="EMBL" id="PRP85607.1"/>
    </source>
</evidence>
<sequence>MSLIDSSYTVSPDDAATAKKMSSKWYGSRLSYSISSQSKGNDSNRGKGFMQLWTVILLPIIGSIFLVILFFFMGRLWIVLIIYISLISILYTSFVLSIWLSRLLKERNAEFEVKWIGVVAIADIVGFLTAVGLVLAWNFVPPQSVFSTILTDLLAIFLAISSLCFVRMHNLMLCTVLLSLFFFYDIFWVFLSGLIFKKSVMVSVAMSMPSLPLVIIIPRVFVDGHTLLGLGDIILPGVFLCFLYHVDRFKGYENIRGYFLRALFGYALGLILAFLMVTATETGQPALLYLVPLTLGPTLVAAWRKGELRELWIGKTSSQVDEEAMGEYGRLPLDEMQERR</sequence>
<feature type="transmembrane region" description="Helical" evidence="7">
    <location>
        <begin position="286"/>
        <end position="303"/>
    </location>
</feature>
<dbReference type="OrthoDB" id="19565at2759"/>
<feature type="transmembrane region" description="Helical" evidence="7">
    <location>
        <begin position="145"/>
        <end position="166"/>
    </location>
</feature>
<dbReference type="Proteomes" id="UP000241769">
    <property type="component" value="Unassembled WGS sequence"/>
</dbReference>
<evidence type="ECO:0000313" key="9">
    <source>
        <dbReference type="Proteomes" id="UP000241769"/>
    </source>
</evidence>
<evidence type="ECO:0000256" key="3">
    <source>
        <dbReference type="ARBA" id="ARBA00022692"/>
    </source>
</evidence>
<dbReference type="InterPro" id="IPR007369">
    <property type="entry name" value="Peptidase_A22B_SPP"/>
</dbReference>
<keyword evidence="4" id="KW-0378">Hydrolase</keyword>
<evidence type="ECO:0000256" key="5">
    <source>
        <dbReference type="ARBA" id="ARBA00022989"/>
    </source>
</evidence>
<evidence type="ECO:0000256" key="6">
    <source>
        <dbReference type="ARBA" id="ARBA00023136"/>
    </source>
</evidence>
<proteinExistence type="inferred from homology"/>
<evidence type="ECO:0000256" key="2">
    <source>
        <dbReference type="ARBA" id="ARBA00006859"/>
    </source>
</evidence>
<feature type="transmembrane region" description="Helical" evidence="7">
    <location>
        <begin position="78"/>
        <end position="101"/>
    </location>
</feature>
<dbReference type="InParanoid" id="A0A2P6NNR9"/>
<keyword evidence="5 7" id="KW-1133">Transmembrane helix</keyword>
<evidence type="ECO:0000256" key="1">
    <source>
        <dbReference type="ARBA" id="ARBA00004127"/>
    </source>
</evidence>
<dbReference type="GO" id="GO:0042500">
    <property type="term" value="F:aspartic endopeptidase activity, intramembrane cleaving"/>
    <property type="evidence" value="ECO:0007669"/>
    <property type="project" value="InterPro"/>
</dbReference>
<feature type="transmembrane region" description="Helical" evidence="7">
    <location>
        <begin position="227"/>
        <end position="246"/>
    </location>
</feature>
<name>A0A2P6NNR9_9EUKA</name>
<feature type="transmembrane region" description="Helical" evidence="7">
    <location>
        <begin position="258"/>
        <end position="280"/>
    </location>
</feature>
<keyword evidence="6 7" id="KW-0472">Membrane</keyword>
<feature type="transmembrane region" description="Helical" evidence="7">
    <location>
        <begin position="173"/>
        <end position="196"/>
    </location>
</feature>
<dbReference type="FunCoup" id="A0A2P6NNR9">
    <property type="interactions" value="1"/>
</dbReference>
<evidence type="ECO:0000256" key="4">
    <source>
        <dbReference type="ARBA" id="ARBA00022801"/>
    </source>
</evidence>
<gene>
    <name evidence="8" type="ORF">PROFUN_06396</name>
</gene>
<dbReference type="PANTHER" id="PTHR12174">
    <property type="entry name" value="SIGNAL PEPTIDE PEPTIDASE"/>
    <property type="match status" value="1"/>
</dbReference>
<dbReference type="EMBL" id="MDYQ01000042">
    <property type="protein sequence ID" value="PRP85607.1"/>
    <property type="molecule type" value="Genomic_DNA"/>
</dbReference>
<dbReference type="GO" id="GO:0012505">
    <property type="term" value="C:endomembrane system"/>
    <property type="evidence" value="ECO:0007669"/>
    <property type="project" value="UniProtKB-SubCell"/>
</dbReference>
<reference evidence="8 9" key="1">
    <citation type="journal article" date="2018" name="Genome Biol. Evol.">
        <title>Multiple Roots of Fruiting Body Formation in Amoebozoa.</title>
        <authorList>
            <person name="Hillmann F."/>
            <person name="Forbes G."/>
            <person name="Novohradska S."/>
            <person name="Ferling I."/>
            <person name="Riege K."/>
            <person name="Groth M."/>
            <person name="Westermann M."/>
            <person name="Marz M."/>
            <person name="Spaller T."/>
            <person name="Winckler T."/>
            <person name="Schaap P."/>
            <person name="Glockner G."/>
        </authorList>
    </citation>
    <scope>NUCLEOTIDE SEQUENCE [LARGE SCALE GENOMIC DNA]</scope>
    <source>
        <strain evidence="8 9">Jena</strain>
    </source>
</reference>
<dbReference type="Pfam" id="PF04258">
    <property type="entry name" value="Peptidase_A22B"/>
    <property type="match status" value="1"/>
</dbReference>
<feature type="transmembrane region" description="Helical" evidence="7">
    <location>
        <begin position="113"/>
        <end position="139"/>
    </location>
</feature>
<keyword evidence="3 7" id="KW-0812">Transmembrane</keyword>
<organism evidence="8 9">
    <name type="scientific">Planoprotostelium fungivorum</name>
    <dbReference type="NCBI Taxonomy" id="1890364"/>
    <lineage>
        <taxon>Eukaryota</taxon>
        <taxon>Amoebozoa</taxon>
        <taxon>Evosea</taxon>
        <taxon>Variosea</taxon>
        <taxon>Cavosteliida</taxon>
        <taxon>Cavosteliaceae</taxon>
        <taxon>Planoprotostelium</taxon>
    </lineage>
</organism>
<comment type="similarity">
    <text evidence="2">Belongs to the peptidase A22B family.</text>
</comment>